<gene>
    <name evidence="3" type="ORF">SMRZ_LOCUS16008</name>
</gene>
<keyword evidence="4" id="KW-1185">Reference proteome</keyword>
<evidence type="ECO:0000256" key="2">
    <source>
        <dbReference type="SAM" id="MobiDB-lite"/>
    </source>
</evidence>
<dbReference type="STRING" id="48269.A0A183MIY3"/>
<evidence type="ECO:0000313" key="3">
    <source>
        <dbReference type="EMBL" id="VDP19726.1"/>
    </source>
</evidence>
<protein>
    <submittedName>
        <fullName evidence="3">Uncharacterized protein</fullName>
    </submittedName>
</protein>
<evidence type="ECO:0000256" key="1">
    <source>
        <dbReference type="SAM" id="Coils"/>
    </source>
</evidence>
<dbReference type="InterPro" id="IPR018247">
    <property type="entry name" value="EF_Hand_1_Ca_BS"/>
</dbReference>
<dbReference type="Gene3D" id="1.10.238.10">
    <property type="entry name" value="EF-hand"/>
    <property type="match status" value="1"/>
</dbReference>
<name>A0A183MIY3_9TREM</name>
<feature type="compositionally biased region" description="Polar residues" evidence="2">
    <location>
        <begin position="209"/>
        <end position="238"/>
    </location>
</feature>
<sequence length="624" mass="70040">MEALKLSESEINFYFSAFDSCDVEKSGKLSTECVKKFLSRFAISDVLINDASVGSYLNSDKQSYGRICHKIRFNENQVAANNIISGDSAGEPCFSSWPKCYDEEQKFVLRVFFSGLLTKETIKPDNSVSYDNENKTPGNSDWWIPDKSFRKGVHLNTDYSSSRSSGTVTSQDSNSSTYFASTIEECKNIKKLHDASVWSYRDLPDHSTDQLSGIQPKGSSTDHSLQNTDSQRTNSQNKYQFSLNSDRKSEVNKWKLSHYRSSSFPFSQYNNTYCNRNEKRKEKHLKWLSSFALQSKREAEYASQFDEFFISKDIDNLVTNCHLVVTRSEVTQLFTAQYKISSIDFDNIWLTADVNRDNYLDKAEFCLASHLAHLLGHRGFSLDDAVSACKPYINNQFDLLYLEYLCATGLLDNDSKYNSINNPLLKQHSAIDIFNKRNPIVFDDSSYSLNMDSAFGISETNSKNLYCNSFENLSHCPVVSCDNYSKSSSSTGIVGSSSSSSSSSSCSSSNPSSSCLSASPFSSSEISGSVDSVHLSSEKTSTNNPYIDPIQLLSAVTGHRKTFLSELSSSRRRRLLSSLIREAKSVNHTLLRLNNEMQGELAELNDQRVNLRAQLQHLGLQPAV</sequence>
<reference evidence="3 4" key="1">
    <citation type="submission" date="2018-11" db="EMBL/GenBank/DDBJ databases">
        <authorList>
            <consortium name="Pathogen Informatics"/>
        </authorList>
    </citation>
    <scope>NUCLEOTIDE SEQUENCE [LARGE SCALE GENOMIC DNA]</scope>
    <source>
        <strain evidence="3 4">Zambia</strain>
    </source>
</reference>
<accession>A0A183MIY3</accession>
<feature type="coiled-coil region" evidence="1">
    <location>
        <begin position="576"/>
        <end position="621"/>
    </location>
</feature>
<keyword evidence="1" id="KW-0175">Coiled coil</keyword>
<proteinExistence type="predicted"/>
<dbReference type="SUPFAM" id="SSF47473">
    <property type="entry name" value="EF-hand"/>
    <property type="match status" value="1"/>
</dbReference>
<dbReference type="Proteomes" id="UP000277204">
    <property type="component" value="Unassembled WGS sequence"/>
</dbReference>
<dbReference type="PROSITE" id="PS00018">
    <property type="entry name" value="EF_HAND_1"/>
    <property type="match status" value="1"/>
</dbReference>
<dbReference type="AlphaFoldDB" id="A0A183MIY3"/>
<feature type="region of interest" description="Disordered" evidence="2">
    <location>
        <begin position="208"/>
        <end position="238"/>
    </location>
</feature>
<evidence type="ECO:0000313" key="4">
    <source>
        <dbReference type="Proteomes" id="UP000277204"/>
    </source>
</evidence>
<organism evidence="3 4">
    <name type="scientific">Schistosoma margrebowiei</name>
    <dbReference type="NCBI Taxonomy" id="48269"/>
    <lineage>
        <taxon>Eukaryota</taxon>
        <taxon>Metazoa</taxon>
        <taxon>Spiralia</taxon>
        <taxon>Lophotrochozoa</taxon>
        <taxon>Platyhelminthes</taxon>
        <taxon>Trematoda</taxon>
        <taxon>Digenea</taxon>
        <taxon>Strigeidida</taxon>
        <taxon>Schistosomatoidea</taxon>
        <taxon>Schistosomatidae</taxon>
        <taxon>Schistosoma</taxon>
    </lineage>
</organism>
<dbReference type="EMBL" id="UZAI01017044">
    <property type="protein sequence ID" value="VDP19726.1"/>
    <property type="molecule type" value="Genomic_DNA"/>
</dbReference>
<dbReference type="InterPro" id="IPR011992">
    <property type="entry name" value="EF-hand-dom_pair"/>
</dbReference>